<evidence type="ECO:0000313" key="1">
    <source>
        <dbReference type="EMBL" id="ARE60780.1"/>
    </source>
</evidence>
<name>A0A1V0QE04_9BACT</name>
<dbReference type="Proteomes" id="UP000186351">
    <property type="component" value="Chromosome"/>
</dbReference>
<gene>
    <name evidence="1" type="ORF">A4V02_13655</name>
</gene>
<organism evidence="1 2">
    <name type="scientific">Muribaculum intestinale</name>
    <dbReference type="NCBI Taxonomy" id="1796646"/>
    <lineage>
        <taxon>Bacteria</taxon>
        <taxon>Pseudomonadati</taxon>
        <taxon>Bacteroidota</taxon>
        <taxon>Bacteroidia</taxon>
        <taxon>Bacteroidales</taxon>
        <taxon>Muribaculaceae</taxon>
        <taxon>Muribaculum</taxon>
    </lineage>
</organism>
<reference evidence="2" key="1">
    <citation type="submission" date="2016-04" db="EMBL/GenBank/DDBJ databases">
        <title>Complete Genome Sequences of Twelve Strains of a Stable Defined Moderately Diverse Mouse Microbiota 2 (sDMDMm2).</title>
        <authorList>
            <person name="Uchimura Y."/>
            <person name="Wyss M."/>
            <person name="Brugiroux S."/>
            <person name="Limenitakis J.P."/>
            <person name="Stecher B."/>
            <person name="McCoy K.D."/>
            <person name="Macpherson A.J."/>
        </authorList>
    </citation>
    <scope>NUCLEOTIDE SEQUENCE [LARGE SCALE GENOMIC DNA]</scope>
    <source>
        <strain evidence="2">YL27</strain>
    </source>
</reference>
<evidence type="ECO:0000313" key="2">
    <source>
        <dbReference type="Proteomes" id="UP000186351"/>
    </source>
</evidence>
<accession>A0A1Z2XEY3</accession>
<proteinExistence type="predicted"/>
<keyword evidence="2" id="KW-1185">Reference proteome</keyword>
<dbReference type="KEGG" id="pary:A4V02_13655"/>
<protein>
    <recommendedName>
        <fullName evidence="3">DUF3791 domain-containing protein</fullName>
    </recommendedName>
</protein>
<dbReference type="OrthoDB" id="1031509at2"/>
<dbReference type="EMBL" id="CP015402">
    <property type="protein sequence ID" value="ARE60780.1"/>
    <property type="molecule type" value="Genomic_DNA"/>
</dbReference>
<evidence type="ECO:0008006" key="3">
    <source>
        <dbReference type="Google" id="ProtNLM"/>
    </source>
</evidence>
<dbReference type="Pfam" id="PF12668">
    <property type="entry name" value="DUF3791"/>
    <property type="match status" value="1"/>
</dbReference>
<dbReference type="InterPro" id="IPR024269">
    <property type="entry name" value="DUF3791"/>
</dbReference>
<sequence length="64" mass="7501">MDNKTLEFVTYCISKLAQVLKMSQREVYRRLKQSGILYDYIVPSYDVLHTFRACLIINVSARVV</sequence>
<dbReference type="RefSeq" id="WP_084273913.1">
    <property type="nucleotide sequence ID" value="NZ_CANSJT010000129.1"/>
</dbReference>
<dbReference type="GeneID" id="65535487"/>
<accession>A0A1V0QE04</accession>
<dbReference type="AlphaFoldDB" id="A0A1V0QE04"/>